<dbReference type="InterPro" id="IPR018338">
    <property type="entry name" value="Carbonic_anhydrase_a-class_CS"/>
</dbReference>
<keyword evidence="12" id="KW-1185">Reference proteome</keyword>
<keyword evidence="4 9" id="KW-0479">Metal-binding</keyword>
<comment type="function">
    <text evidence="1 9">Reversible hydration of carbon dioxide.</text>
</comment>
<dbReference type="Proteomes" id="UP000597762">
    <property type="component" value="Unassembled WGS sequence"/>
</dbReference>
<comment type="cofactor">
    <cofactor evidence="9">
        <name>Zn(2+)</name>
        <dbReference type="ChEBI" id="CHEBI:29105"/>
    </cofactor>
</comment>
<dbReference type="Gene3D" id="3.10.200.10">
    <property type="entry name" value="Alpha carbonic anhydrase"/>
    <property type="match status" value="1"/>
</dbReference>
<dbReference type="SMART" id="SM01057">
    <property type="entry name" value="Carb_anhydrase"/>
    <property type="match status" value="1"/>
</dbReference>
<dbReference type="SUPFAM" id="SSF51069">
    <property type="entry name" value="Carbonic anhydrase"/>
    <property type="match status" value="1"/>
</dbReference>
<dbReference type="EC" id="4.2.1.1" evidence="3 9"/>
<gene>
    <name evidence="11" type="ORF">SPHA_38887</name>
</gene>
<dbReference type="PANTHER" id="PTHR18952:SF265">
    <property type="entry name" value="CARBONIC ANHYDRASE"/>
    <property type="match status" value="1"/>
</dbReference>
<name>A0A812CKL1_ACAPH</name>
<dbReference type="InterPro" id="IPR023561">
    <property type="entry name" value="Carbonic_anhydrase_a-class"/>
</dbReference>
<keyword evidence="9" id="KW-0732">Signal</keyword>
<dbReference type="OrthoDB" id="429145at2759"/>
<dbReference type="PANTHER" id="PTHR18952">
    <property type="entry name" value="CARBONIC ANHYDRASE"/>
    <property type="match status" value="1"/>
</dbReference>
<dbReference type="GO" id="GO:0004089">
    <property type="term" value="F:carbonate dehydratase activity"/>
    <property type="evidence" value="ECO:0007669"/>
    <property type="project" value="UniProtKB-UniRule"/>
</dbReference>
<sequence>MTVTHIVLALTFFVTVHAADWGYDDPMNWGKSFPSCNGKAQSPVHIKASNAKYVSNLGKIDLTGYKTKTNYDIVNNGHTIQLNIGYRATAKNGGLPGVYKALQFHFHWSHNQNGEGSEHILNNKAYPLEVHIVHMNEKYPNVTEALKHKDGLAVLGFFFEVGNENPAMNKFLNNLPQAGNTAQSGAFSIEEMLGSLDHLDHYFRYLGSLTTPPCSEAVVWTLFSKIITLSSKQLDAFWTVKDSHGQLGKNFRPIQPLNGRQIYVSWSSGQFSVVMNAATAAAATAAAATAAAATAAAAATTAVATAAAATAAAATAAAAATTAAATAAAALKTC</sequence>
<accession>A0A812CKL1</accession>
<comment type="caution">
    <text evidence="11">The sequence shown here is derived from an EMBL/GenBank/DDBJ whole genome shotgun (WGS) entry which is preliminary data.</text>
</comment>
<comment type="catalytic activity">
    <reaction evidence="8 9">
        <text>hydrogencarbonate + H(+) = CO2 + H2O</text>
        <dbReference type="Rhea" id="RHEA:10748"/>
        <dbReference type="ChEBI" id="CHEBI:15377"/>
        <dbReference type="ChEBI" id="CHEBI:15378"/>
        <dbReference type="ChEBI" id="CHEBI:16526"/>
        <dbReference type="ChEBI" id="CHEBI:17544"/>
        <dbReference type="EC" id="4.2.1.1"/>
    </reaction>
</comment>
<feature type="signal peptide" evidence="9">
    <location>
        <begin position="1"/>
        <end position="18"/>
    </location>
</feature>
<evidence type="ECO:0000313" key="12">
    <source>
        <dbReference type="Proteomes" id="UP000597762"/>
    </source>
</evidence>
<feature type="chain" id="PRO_5033093903" description="Carbonic anhydrase" evidence="9">
    <location>
        <begin position="19"/>
        <end position="334"/>
    </location>
</feature>
<evidence type="ECO:0000256" key="4">
    <source>
        <dbReference type="ARBA" id="ARBA00022723"/>
    </source>
</evidence>
<evidence type="ECO:0000256" key="6">
    <source>
        <dbReference type="ARBA" id="ARBA00023180"/>
    </source>
</evidence>
<dbReference type="FunFam" id="3.10.200.10:FF:000003">
    <property type="entry name" value="Carbonic anhydrase 12"/>
    <property type="match status" value="1"/>
</dbReference>
<evidence type="ECO:0000256" key="3">
    <source>
        <dbReference type="ARBA" id="ARBA00012925"/>
    </source>
</evidence>
<dbReference type="AlphaFoldDB" id="A0A812CKL1"/>
<dbReference type="GO" id="GO:0008270">
    <property type="term" value="F:zinc ion binding"/>
    <property type="evidence" value="ECO:0007669"/>
    <property type="project" value="UniProtKB-UniRule"/>
</dbReference>
<dbReference type="Pfam" id="PF00194">
    <property type="entry name" value="Carb_anhydrase"/>
    <property type="match status" value="1"/>
</dbReference>
<evidence type="ECO:0000259" key="10">
    <source>
        <dbReference type="PROSITE" id="PS51144"/>
    </source>
</evidence>
<dbReference type="PROSITE" id="PS51144">
    <property type="entry name" value="ALPHA_CA_2"/>
    <property type="match status" value="1"/>
</dbReference>
<evidence type="ECO:0000256" key="7">
    <source>
        <dbReference type="ARBA" id="ARBA00023239"/>
    </source>
</evidence>
<dbReference type="GO" id="GO:0005886">
    <property type="term" value="C:plasma membrane"/>
    <property type="evidence" value="ECO:0007669"/>
    <property type="project" value="TreeGrafter"/>
</dbReference>
<evidence type="ECO:0000256" key="9">
    <source>
        <dbReference type="RuleBase" id="RU367011"/>
    </source>
</evidence>
<dbReference type="PROSITE" id="PS00162">
    <property type="entry name" value="ALPHA_CA_1"/>
    <property type="match status" value="1"/>
</dbReference>
<proteinExistence type="inferred from homology"/>
<comment type="similarity">
    <text evidence="2 9">Belongs to the alpha-carbonic anhydrase family.</text>
</comment>
<evidence type="ECO:0000256" key="2">
    <source>
        <dbReference type="ARBA" id="ARBA00010718"/>
    </source>
</evidence>
<feature type="domain" description="Alpha-carbonic anhydrase" evidence="10">
    <location>
        <begin position="19"/>
        <end position="266"/>
    </location>
</feature>
<evidence type="ECO:0000256" key="5">
    <source>
        <dbReference type="ARBA" id="ARBA00022833"/>
    </source>
</evidence>
<dbReference type="InterPro" id="IPR001148">
    <property type="entry name" value="CA_dom"/>
</dbReference>
<dbReference type="EMBL" id="CAHIKZ030001785">
    <property type="protein sequence ID" value="CAE1274442.1"/>
    <property type="molecule type" value="Genomic_DNA"/>
</dbReference>
<evidence type="ECO:0000256" key="1">
    <source>
        <dbReference type="ARBA" id="ARBA00002904"/>
    </source>
</evidence>
<evidence type="ECO:0000256" key="8">
    <source>
        <dbReference type="ARBA" id="ARBA00048348"/>
    </source>
</evidence>
<protein>
    <recommendedName>
        <fullName evidence="3 9">Carbonic anhydrase</fullName>
        <ecNumber evidence="3 9">4.2.1.1</ecNumber>
    </recommendedName>
</protein>
<keyword evidence="6" id="KW-0325">Glycoprotein</keyword>
<dbReference type="InterPro" id="IPR036398">
    <property type="entry name" value="CA_dom_sf"/>
</dbReference>
<reference evidence="11" key="1">
    <citation type="submission" date="2021-01" db="EMBL/GenBank/DDBJ databases">
        <authorList>
            <person name="Li R."/>
            <person name="Bekaert M."/>
        </authorList>
    </citation>
    <scope>NUCLEOTIDE SEQUENCE</scope>
    <source>
        <strain evidence="11">Farmed</strain>
    </source>
</reference>
<keyword evidence="7 9" id="KW-0456">Lyase</keyword>
<organism evidence="11 12">
    <name type="scientific">Acanthosepion pharaonis</name>
    <name type="common">Pharaoh cuttlefish</name>
    <name type="synonym">Sepia pharaonis</name>
    <dbReference type="NCBI Taxonomy" id="158019"/>
    <lineage>
        <taxon>Eukaryota</taxon>
        <taxon>Metazoa</taxon>
        <taxon>Spiralia</taxon>
        <taxon>Lophotrochozoa</taxon>
        <taxon>Mollusca</taxon>
        <taxon>Cephalopoda</taxon>
        <taxon>Coleoidea</taxon>
        <taxon>Decapodiformes</taxon>
        <taxon>Sepiida</taxon>
        <taxon>Sepiina</taxon>
        <taxon>Sepiidae</taxon>
        <taxon>Acanthosepion</taxon>
    </lineage>
</organism>
<keyword evidence="5 9" id="KW-0862">Zinc</keyword>
<evidence type="ECO:0000313" key="11">
    <source>
        <dbReference type="EMBL" id="CAE1274442.1"/>
    </source>
</evidence>